<comment type="similarity">
    <text evidence="2 6">Belongs to the TBCA family.</text>
</comment>
<evidence type="ECO:0000256" key="3">
    <source>
        <dbReference type="ARBA" id="ARBA00015002"/>
    </source>
</evidence>
<keyword evidence="6" id="KW-0206">Cytoskeleton</keyword>
<evidence type="ECO:0000256" key="4">
    <source>
        <dbReference type="ARBA" id="ARBA00023186"/>
    </source>
</evidence>
<dbReference type="EMBL" id="BT077462">
    <property type="protein sequence ID" value="ACO11886.1"/>
    <property type="molecule type" value="mRNA"/>
</dbReference>
<dbReference type="InterPro" id="IPR036126">
    <property type="entry name" value="TBCA_sf"/>
</dbReference>
<dbReference type="PANTHER" id="PTHR21500:SF0">
    <property type="entry name" value="TUBULIN-SPECIFIC CHAPERONE A"/>
    <property type="match status" value="1"/>
</dbReference>
<dbReference type="SUPFAM" id="SSF46988">
    <property type="entry name" value="Tubulin chaperone cofactor A"/>
    <property type="match status" value="1"/>
</dbReference>
<name>C1BS83_LEPSM</name>
<gene>
    <name evidence="7" type="primary">TBCA</name>
</gene>
<dbReference type="GO" id="GO:0048487">
    <property type="term" value="F:beta-tubulin binding"/>
    <property type="evidence" value="ECO:0007669"/>
    <property type="project" value="InterPro"/>
</dbReference>
<dbReference type="Pfam" id="PF02970">
    <property type="entry name" value="TBCA"/>
    <property type="match status" value="1"/>
</dbReference>
<evidence type="ECO:0000313" key="7">
    <source>
        <dbReference type="EMBL" id="ACO11886.1"/>
    </source>
</evidence>
<dbReference type="InterPro" id="IPR004226">
    <property type="entry name" value="TBCA"/>
</dbReference>
<comment type="subcellular location">
    <subcellularLocation>
        <location evidence="6">Cytoplasm</location>
        <location evidence="6">Cytoskeleton</location>
    </subcellularLocation>
</comment>
<dbReference type="AlphaFoldDB" id="C1BS83"/>
<dbReference type="GO" id="GO:0005874">
    <property type="term" value="C:microtubule"/>
    <property type="evidence" value="ECO:0007669"/>
    <property type="project" value="UniProtKB-KW"/>
</dbReference>
<dbReference type="GO" id="GO:0007021">
    <property type="term" value="P:tubulin complex assembly"/>
    <property type="evidence" value="ECO:0007669"/>
    <property type="project" value="UniProtKB-UniRule"/>
</dbReference>
<evidence type="ECO:0000256" key="5">
    <source>
        <dbReference type="ARBA" id="ARBA00026055"/>
    </source>
</evidence>
<keyword evidence="6" id="KW-0963">Cytoplasm</keyword>
<dbReference type="Gene3D" id="1.20.58.90">
    <property type="match status" value="1"/>
</dbReference>
<accession>C1BS83</accession>
<keyword evidence="6" id="KW-0493">Microtubule</keyword>
<evidence type="ECO:0000256" key="1">
    <source>
        <dbReference type="ARBA" id="ARBA00003046"/>
    </source>
</evidence>
<reference evidence="7" key="1">
    <citation type="submission" date="2009-06" db="EMBL/GenBank/DDBJ databases">
        <title>Lepeophtheirus salmonis ESTs and full-length cDNAs.</title>
        <authorList>
            <person name="Yasuike M."/>
            <person name="von Schalburg K."/>
            <person name="Cooper G."/>
            <person name="Leong J."/>
            <person name="Jones S.R.M."/>
            <person name="Koop B.F."/>
        </authorList>
    </citation>
    <scope>NUCLEOTIDE SEQUENCE</scope>
    <source>
        <strain evidence="7">Pacific form</strain>
        <tissue evidence="7">Whole</tissue>
    </source>
</reference>
<keyword evidence="4 6" id="KW-0143">Chaperone</keyword>
<evidence type="ECO:0000256" key="6">
    <source>
        <dbReference type="RuleBase" id="RU364030"/>
    </source>
</evidence>
<comment type="function">
    <text evidence="1">Tubulin-folding protein; involved in the early step of the tubulin folding pathway.</text>
</comment>
<organism evidence="7">
    <name type="scientific">Lepeophtheirus salmonis</name>
    <name type="common">Salmon louse</name>
    <name type="synonym">Caligus salmonis</name>
    <dbReference type="NCBI Taxonomy" id="72036"/>
    <lineage>
        <taxon>Eukaryota</taxon>
        <taxon>Metazoa</taxon>
        <taxon>Ecdysozoa</taxon>
        <taxon>Arthropoda</taxon>
        <taxon>Crustacea</taxon>
        <taxon>Multicrustacea</taxon>
        <taxon>Hexanauplia</taxon>
        <taxon>Copepoda</taxon>
        <taxon>Siphonostomatoida</taxon>
        <taxon>Caligidae</taxon>
        <taxon>Lepeophtheirus</taxon>
    </lineage>
</organism>
<evidence type="ECO:0000256" key="2">
    <source>
        <dbReference type="ARBA" id="ARBA00006806"/>
    </source>
</evidence>
<protein>
    <recommendedName>
        <fullName evidence="3 6">Tubulin-specific chaperone A</fullName>
    </recommendedName>
</protein>
<dbReference type="GO" id="GO:0007023">
    <property type="term" value="P:post-chaperonin tubulin folding pathway"/>
    <property type="evidence" value="ECO:0007669"/>
    <property type="project" value="UniProtKB-UniRule"/>
</dbReference>
<dbReference type="PANTHER" id="PTHR21500">
    <property type="entry name" value="TUBULIN-SPECIFIC CHAPERONE A"/>
    <property type="match status" value="1"/>
</dbReference>
<proteinExistence type="evidence at transcript level"/>
<dbReference type="OrthoDB" id="296187at2759"/>
<comment type="subunit">
    <text evidence="5 6">Supercomplex made of cofactors A to E. Cofactors A and D function by capturing and stabilizing tubulin in a quasi-native conformation. Cofactor E binds to the cofactor D-tubulin complex; interaction with cofactor C then causes the release of tubulin polypeptides that are committed to the native state.</text>
</comment>
<dbReference type="GO" id="GO:0005829">
    <property type="term" value="C:cytosol"/>
    <property type="evidence" value="ECO:0007669"/>
    <property type="project" value="TreeGrafter"/>
</dbReference>
<sequence>MDQKIKKLKIQTGVVKRLGKEKLSYRKEADMQKAKVEKMKADGRDECEVKKMNECTQEGLMMIPDCHRRLENAIPELKAILNEFNSEEYNGNGDVLAAKKALEDSEEHLKAQ</sequence>